<keyword evidence="2" id="KW-1185">Reference proteome</keyword>
<dbReference type="AlphaFoldDB" id="A0A371WZU2"/>
<reference evidence="1 2" key="1">
    <citation type="submission" date="2018-08" db="EMBL/GenBank/DDBJ databases">
        <title>Fulvimarina sp. 85, whole genome shotgun sequence.</title>
        <authorList>
            <person name="Tuo L."/>
        </authorList>
    </citation>
    <scope>NUCLEOTIDE SEQUENCE [LARGE SCALE GENOMIC DNA]</scope>
    <source>
        <strain evidence="1 2">85</strain>
    </source>
</reference>
<evidence type="ECO:0000313" key="1">
    <source>
        <dbReference type="EMBL" id="RFC62511.1"/>
    </source>
</evidence>
<gene>
    <name evidence="1" type="ORF">DYI37_14710</name>
</gene>
<accession>A0A371WZU2</accession>
<dbReference type="EMBL" id="QURL01000006">
    <property type="protein sequence ID" value="RFC62511.1"/>
    <property type="molecule type" value="Genomic_DNA"/>
</dbReference>
<organism evidence="1 2">
    <name type="scientific">Fulvimarina endophytica</name>
    <dbReference type="NCBI Taxonomy" id="2293836"/>
    <lineage>
        <taxon>Bacteria</taxon>
        <taxon>Pseudomonadati</taxon>
        <taxon>Pseudomonadota</taxon>
        <taxon>Alphaproteobacteria</taxon>
        <taxon>Hyphomicrobiales</taxon>
        <taxon>Aurantimonadaceae</taxon>
        <taxon>Fulvimarina</taxon>
    </lineage>
</organism>
<name>A0A371WZU2_9HYPH</name>
<dbReference type="Proteomes" id="UP000264310">
    <property type="component" value="Unassembled WGS sequence"/>
</dbReference>
<protein>
    <recommendedName>
        <fullName evidence="3">DUF3253 domain-containing protein</fullName>
    </recommendedName>
</protein>
<comment type="caution">
    <text evidence="1">The sequence shown here is derived from an EMBL/GenBank/DDBJ whole genome shotgun (WGS) entry which is preliminary data.</text>
</comment>
<dbReference type="RefSeq" id="WP_116684032.1">
    <property type="nucleotide sequence ID" value="NZ_QURL01000006.1"/>
</dbReference>
<evidence type="ECO:0008006" key="3">
    <source>
        <dbReference type="Google" id="ProtNLM"/>
    </source>
</evidence>
<proteinExistence type="predicted"/>
<evidence type="ECO:0000313" key="2">
    <source>
        <dbReference type="Proteomes" id="UP000264310"/>
    </source>
</evidence>
<dbReference type="OrthoDB" id="9905865at2"/>
<sequence>MDKPLELNAAEAVLLDRLFREGPVRTETPASARDLVEKDLARWADHQGLLEITELGRRSACVYKLV</sequence>